<feature type="domain" description="Thiamine phosphate synthase/TenI" evidence="2">
    <location>
        <begin position="18"/>
        <end position="153"/>
    </location>
</feature>
<evidence type="ECO:0000313" key="3">
    <source>
        <dbReference type="EMBL" id="CAD8695057.1"/>
    </source>
</evidence>
<evidence type="ECO:0000256" key="1">
    <source>
        <dbReference type="SAM" id="MobiDB-lite"/>
    </source>
</evidence>
<protein>
    <recommendedName>
        <fullName evidence="2">Thiamine phosphate synthase/TenI domain-containing protein</fullName>
    </recommendedName>
</protein>
<dbReference type="InterPro" id="IPR022998">
    <property type="entry name" value="ThiamineP_synth_TenI"/>
</dbReference>
<sequence>MTILHPSAAVVHGKTSRLVVITPPSASIPDEPRWLNQMLDAGLEAAHVRKPGWSEEQLRAYVSQISLQHRPKLRIHSHHHLANEMGIGGIHYPAAVLPKLPLQPALTAEGRQLLQSTSFHMLSDLQGKGHYGALDYAFLSPVFDSISKQGYTAAAFDRGQLRARLAALAAPPDPAAAPCCTPATSPPTAQQQRLQTDQCQSSSSCSSSASDRRQHVAGARSGPAVIALGGISAANIREALRLGFDGAAVLGAVWVLGGGVTPVTQLQQLLKAMNCSKV</sequence>
<organism evidence="3">
    <name type="scientific">Chlamydomonas leiostraca</name>
    <dbReference type="NCBI Taxonomy" id="1034604"/>
    <lineage>
        <taxon>Eukaryota</taxon>
        <taxon>Viridiplantae</taxon>
        <taxon>Chlorophyta</taxon>
        <taxon>core chlorophytes</taxon>
        <taxon>Chlorophyceae</taxon>
        <taxon>CS clade</taxon>
        <taxon>Chlamydomonadales</taxon>
        <taxon>Chlamydomonadaceae</taxon>
        <taxon>Chlamydomonas</taxon>
    </lineage>
</organism>
<feature type="compositionally biased region" description="Low complexity" evidence="1">
    <location>
        <begin position="176"/>
        <end position="209"/>
    </location>
</feature>
<dbReference type="Pfam" id="PF02581">
    <property type="entry name" value="TMP-TENI"/>
    <property type="match status" value="1"/>
</dbReference>
<proteinExistence type="predicted"/>
<name>A0A7S0X0U7_9CHLO</name>
<reference evidence="3" key="1">
    <citation type="submission" date="2021-01" db="EMBL/GenBank/DDBJ databases">
        <authorList>
            <person name="Corre E."/>
            <person name="Pelletier E."/>
            <person name="Niang G."/>
            <person name="Scheremetjew M."/>
            <person name="Finn R."/>
            <person name="Kale V."/>
            <person name="Holt S."/>
            <person name="Cochrane G."/>
            <person name="Meng A."/>
            <person name="Brown T."/>
            <person name="Cohen L."/>
        </authorList>
    </citation>
    <scope>NUCLEOTIDE SEQUENCE</scope>
    <source>
        <strain evidence="3">SAG 11-49</strain>
    </source>
</reference>
<dbReference type="InterPro" id="IPR036206">
    <property type="entry name" value="ThiamineP_synth_sf"/>
</dbReference>
<evidence type="ECO:0000259" key="2">
    <source>
        <dbReference type="Pfam" id="PF02581"/>
    </source>
</evidence>
<gene>
    <name evidence="3" type="ORF">CLEI1391_LOCUS19243</name>
</gene>
<dbReference type="GO" id="GO:0009228">
    <property type="term" value="P:thiamine biosynthetic process"/>
    <property type="evidence" value="ECO:0007669"/>
    <property type="project" value="UniProtKB-KW"/>
</dbReference>
<accession>A0A7S0X0U7</accession>
<dbReference type="CDD" id="cd00564">
    <property type="entry name" value="TMP_TenI"/>
    <property type="match status" value="1"/>
</dbReference>
<dbReference type="SUPFAM" id="SSF51391">
    <property type="entry name" value="Thiamin phosphate synthase"/>
    <property type="match status" value="2"/>
</dbReference>
<dbReference type="EMBL" id="HBFB01034292">
    <property type="protein sequence ID" value="CAD8695057.1"/>
    <property type="molecule type" value="Transcribed_RNA"/>
</dbReference>
<dbReference type="InterPro" id="IPR013785">
    <property type="entry name" value="Aldolase_TIM"/>
</dbReference>
<dbReference type="AlphaFoldDB" id="A0A7S0X0U7"/>
<dbReference type="Gene3D" id="3.20.20.70">
    <property type="entry name" value="Aldolase class I"/>
    <property type="match status" value="1"/>
</dbReference>
<feature type="region of interest" description="Disordered" evidence="1">
    <location>
        <begin position="176"/>
        <end position="216"/>
    </location>
</feature>